<gene>
    <name evidence="2" type="primary">LOC136085610</name>
</gene>
<proteinExistence type="predicted"/>
<dbReference type="GeneID" id="136085610"/>
<sequence>MKAVKVTCNGESKIVVATSNDLNSFMANICSTFNVQNVINLKWFGCAVSVSTFPAVLCEQSVEMTVEVSSLLDISNSHPLNGFLDHLEDFNNPERNEVDSAVNTDQHFSFNSSFNYQSHQSLLKNYSGCSTTPVTNKSMETDTGAELVAGSSNCSRPQLTKRKILKIPFPEAGIRNIEEYFNFSLIEFLNGRSINAINDIKKQLKTSLINYCRDCLPQSNDKWVRREFFARLKSSMISRFPLFMEDWDKLLGLIANILRQQQWTKSNKASPKFGQLSKSKKSLSLLALVNSAEPVLSKEQLLHEVEIELQKSKPSIQVFAILNRNLFEPQIFKSIPIRLQLSPSLLISEFCRLYPMFDDFENNSKEFCSIAFSDGSDFSNLIKFQGDVSCKKTSSNAFHATQSDDLDEMLQVSIPGPQVVFNETHFMIRSRNGCELKKAQISSVSEVLCCIIAVYYLMDLTYPSSYAQTLGILQEMILKETFLYKSHKATNFLKTYGLFKC</sequence>
<evidence type="ECO:0000313" key="1">
    <source>
        <dbReference type="Proteomes" id="UP001652625"/>
    </source>
</evidence>
<evidence type="ECO:0000313" key="2">
    <source>
        <dbReference type="RefSeq" id="XP_065663005.1"/>
    </source>
</evidence>
<organism evidence="1 2">
    <name type="scientific">Hydra vulgaris</name>
    <name type="common">Hydra</name>
    <name type="synonym">Hydra attenuata</name>
    <dbReference type="NCBI Taxonomy" id="6087"/>
    <lineage>
        <taxon>Eukaryota</taxon>
        <taxon>Metazoa</taxon>
        <taxon>Cnidaria</taxon>
        <taxon>Hydrozoa</taxon>
        <taxon>Hydroidolina</taxon>
        <taxon>Anthoathecata</taxon>
        <taxon>Aplanulata</taxon>
        <taxon>Hydridae</taxon>
        <taxon>Hydra</taxon>
    </lineage>
</organism>
<name>A0ABM4CMG8_HYDVU</name>
<protein>
    <submittedName>
        <fullName evidence="2">Uncharacterized protein LOC136085610</fullName>
    </submittedName>
</protein>
<keyword evidence="1" id="KW-1185">Reference proteome</keyword>
<accession>A0ABM4CMG8</accession>
<dbReference type="RefSeq" id="XP_065663005.1">
    <property type="nucleotide sequence ID" value="XM_065806933.1"/>
</dbReference>
<dbReference type="Proteomes" id="UP001652625">
    <property type="component" value="Chromosome 09"/>
</dbReference>
<reference evidence="2" key="1">
    <citation type="submission" date="2025-08" db="UniProtKB">
        <authorList>
            <consortium name="RefSeq"/>
        </authorList>
    </citation>
    <scope>IDENTIFICATION</scope>
</reference>